<name>A0ABR4M2W9_9EURO</name>
<keyword evidence="3 6" id="KW-0812">Transmembrane</keyword>
<dbReference type="EMBL" id="JBFXLQ010000006">
    <property type="protein sequence ID" value="KAL2870493.1"/>
    <property type="molecule type" value="Genomic_DNA"/>
</dbReference>
<evidence type="ECO:0000313" key="8">
    <source>
        <dbReference type="Proteomes" id="UP001610432"/>
    </source>
</evidence>
<proteinExistence type="inferred from homology"/>
<evidence type="ECO:0000256" key="6">
    <source>
        <dbReference type="SAM" id="Phobius"/>
    </source>
</evidence>
<dbReference type="RefSeq" id="XP_070889472.1">
    <property type="nucleotide sequence ID" value="XM_071032346.1"/>
</dbReference>
<gene>
    <name evidence="7" type="ORF">BJX67DRAFT_378454</name>
</gene>
<dbReference type="Pfam" id="PF25129">
    <property type="entry name" value="Pyr4-TMTC"/>
    <property type="match status" value="1"/>
</dbReference>
<sequence length="243" mass="27232">MDGFSASLEPPPEYVRVKWIVDLLVAGMGVGWLVHYIAMAYISLKDQTYCLNTMALCADFAWELTQVFVYPPSDQGELIAIVLALLINIFIMYGAVQAVPNEWRHSTLVQQNAPLIFVATTALWFGGMISLAAQLGPAHAYSIGAIICQMLISVGQICQLLSRNNSRGASYTIWLSRFIGSTFTVGFAALRYVYWPEAFSWLGEPLILWVVTVFFVSEFAYGYCLFRIKQEEAPSRGFDHKKE</sequence>
<evidence type="ECO:0000256" key="4">
    <source>
        <dbReference type="ARBA" id="ARBA00022989"/>
    </source>
</evidence>
<comment type="caution">
    <text evidence="7">The sequence shown here is derived from an EMBL/GenBank/DDBJ whole genome shotgun (WGS) entry which is preliminary data.</text>
</comment>
<keyword evidence="4 6" id="KW-1133">Transmembrane helix</keyword>
<feature type="transmembrane region" description="Helical" evidence="6">
    <location>
        <begin position="141"/>
        <end position="162"/>
    </location>
</feature>
<feature type="transmembrane region" description="Helical" evidence="6">
    <location>
        <begin position="20"/>
        <end position="42"/>
    </location>
</feature>
<protein>
    <submittedName>
        <fullName evidence="7">Uncharacterized protein</fullName>
    </submittedName>
</protein>
<dbReference type="GeneID" id="98147418"/>
<evidence type="ECO:0000256" key="2">
    <source>
        <dbReference type="ARBA" id="ARBA00006757"/>
    </source>
</evidence>
<feature type="transmembrane region" description="Helical" evidence="6">
    <location>
        <begin position="206"/>
        <end position="226"/>
    </location>
</feature>
<comment type="similarity">
    <text evidence="2">Belongs to the paxB family.</text>
</comment>
<evidence type="ECO:0000256" key="3">
    <source>
        <dbReference type="ARBA" id="ARBA00022692"/>
    </source>
</evidence>
<keyword evidence="8" id="KW-1185">Reference proteome</keyword>
<reference evidence="7 8" key="1">
    <citation type="submission" date="2024-07" db="EMBL/GenBank/DDBJ databases">
        <title>Section-level genome sequencing and comparative genomics of Aspergillus sections Usti and Cavernicolus.</title>
        <authorList>
            <consortium name="Lawrence Berkeley National Laboratory"/>
            <person name="Nybo J.L."/>
            <person name="Vesth T.C."/>
            <person name="Theobald S."/>
            <person name="Frisvad J.C."/>
            <person name="Larsen T.O."/>
            <person name="Kjaerboelling I."/>
            <person name="Rothschild-Mancinelli K."/>
            <person name="Lyhne E.K."/>
            <person name="Kogle M.E."/>
            <person name="Barry K."/>
            <person name="Clum A."/>
            <person name="Na H."/>
            <person name="Ledsgaard L."/>
            <person name="Lin J."/>
            <person name="Lipzen A."/>
            <person name="Kuo A."/>
            <person name="Riley R."/>
            <person name="Mondo S."/>
            <person name="Labutti K."/>
            <person name="Haridas S."/>
            <person name="Pangalinan J."/>
            <person name="Salamov A.A."/>
            <person name="Simmons B.A."/>
            <person name="Magnuson J.K."/>
            <person name="Chen J."/>
            <person name="Drula E."/>
            <person name="Henrissat B."/>
            <person name="Wiebenga A."/>
            <person name="Lubbers R.J."/>
            <person name="Gomes A.C."/>
            <person name="Macurrencykelacurrency M.R."/>
            <person name="Stajich J."/>
            <person name="Grigoriev I.V."/>
            <person name="Mortensen U.H."/>
            <person name="De Vries R.P."/>
            <person name="Baker S.E."/>
            <person name="Andersen M.R."/>
        </authorList>
    </citation>
    <scope>NUCLEOTIDE SEQUENCE [LARGE SCALE GENOMIC DNA]</scope>
    <source>
        <strain evidence="7 8">CBS 449.75</strain>
    </source>
</reference>
<comment type="subcellular location">
    <subcellularLocation>
        <location evidence="1">Membrane</location>
        <topology evidence="1">Multi-pass membrane protein</topology>
    </subcellularLocation>
</comment>
<evidence type="ECO:0000256" key="5">
    <source>
        <dbReference type="ARBA" id="ARBA00023136"/>
    </source>
</evidence>
<dbReference type="PANTHER" id="PTHR42038:SF2">
    <property type="entry name" value="TERPENE CYCLASE AUSL"/>
    <property type="match status" value="1"/>
</dbReference>
<feature type="transmembrane region" description="Helical" evidence="6">
    <location>
        <begin position="76"/>
        <end position="95"/>
    </location>
</feature>
<organism evidence="7 8">
    <name type="scientific">Aspergillus lucknowensis</name>
    <dbReference type="NCBI Taxonomy" id="176173"/>
    <lineage>
        <taxon>Eukaryota</taxon>
        <taxon>Fungi</taxon>
        <taxon>Dikarya</taxon>
        <taxon>Ascomycota</taxon>
        <taxon>Pezizomycotina</taxon>
        <taxon>Eurotiomycetes</taxon>
        <taxon>Eurotiomycetidae</taxon>
        <taxon>Eurotiales</taxon>
        <taxon>Aspergillaceae</taxon>
        <taxon>Aspergillus</taxon>
        <taxon>Aspergillus subgen. Nidulantes</taxon>
    </lineage>
</organism>
<dbReference type="PANTHER" id="PTHR42038">
    <property type="match status" value="1"/>
</dbReference>
<evidence type="ECO:0000256" key="1">
    <source>
        <dbReference type="ARBA" id="ARBA00004141"/>
    </source>
</evidence>
<accession>A0ABR4M2W9</accession>
<dbReference type="InterPro" id="IPR039020">
    <property type="entry name" value="PaxB-like"/>
</dbReference>
<evidence type="ECO:0000313" key="7">
    <source>
        <dbReference type="EMBL" id="KAL2870493.1"/>
    </source>
</evidence>
<dbReference type="Proteomes" id="UP001610432">
    <property type="component" value="Unassembled WGS sequence"/>
</dbReference>
<feature type="transmembrane region" description="Helical" evidence="6">
    <location>
        <begin position="174"/>
        <end position="194"/>
    </location>
</feature>
<feature type="transmembrane region" description="Helical" evidence="6">
    <location>
        <begin position="115"/>
        <end position="135"/>
    </location>
</feature>
<keyword evidence="5 6" id="KW-0472">Membrane</keyword>